<evidence type="ECO:0000313" key="1">
    <source>
        <dbReference type="EMBL" id="RIB19409.1"/>
    </source>
</evidence>
<organism evidence="1 2">
    <name type="scientific">Gigaspora rosea</name>
    <dbReference type="NCBI Taxonomy" id="44941"/>
    <lineage>
        <taxon>Eukaryota</taxon>
        <taxon>Fungi</taxon>
        <taxon>Fungi incertae sedis</taxon>
        <taxon>Mucoromycota</taxon>
        <taxon>Glomeromycotina</taxon>
        <taxon>Glomeromycetes</taxon>
        <taxon>Diversisporales</taxon>
        <taxon>Gigasporaceae</taxon>
        <taxon>Gigaspora</taxon>
    </lineage>
</organism>
<protein>
    <submittedName>
        <fullName evidence="1">Uncharacterized protein</fullName>
    </submittedName>
</protein>
<comment type="caution">
    <text evidence="1">The sequence shown here is derived from an EMBL/GenBank/DDBJ whole genome shotgun (WGS) entry which is preliminary data.</text>
</comment>
<dbReference type="OrthoDB" id="2375848at2759"/>
<evidence type="ECO:0000313" key="2">
    <source>
        <dbReference type="Proteomes" id="UP000266673"/>
    </source>
</evidence>
<name>A0A397VEM3_9GLOM</name>
<reference evidence="1 2" key="1">
    <citation type="submission" date="2018-06" db="EMBL/GenBank/DDBJ databases">
        <title>Comparative genomics reveals the genomic features of Rhizophagus irregularis, R. cerebriforme, R. diaphanum and Gigaspora rosea, and their symbiotic lifestyle signature.</title>
        <authorList>
            <person name="Morin E."/>
            <person name="San Clemente H."/>
            <person name="Chen E.C.H."/>
            <person name="De La Providencia I."/>
            <person name="Hainaut M."/>
            <person name="Kuo A."/>
            <person name="Kohler A."/>
            <person name="Murat C."/>
            <person name="Tang N."/>
            <person name="Roy S."/>
            <person name="Loubradou J."/>
            <person name="Henrissat B."/>
            <person name="Grigoriev I.V."/>
            <person name="Corradi N."/>
            <person name="Roux C."/>
            <person name="Martin F.M."/>
        </authorList>
    </citation>
    <scope>NUCLEOTIDE SEQUENCE [LARGE SCALE GENOMIC DNA]</scope>
    <source>
        <strain evidence="1 2">DAOM 194757</strain>
    </source>
</reference>
<dbReference type="Proteomes" id="UP000266673">
    <property type="component" value="Unassembled WGS sequence"/>
</dbReference>
<gene>
    <name evidence="1" type="ORF">C2G38_2181881</name>
</gene>
<accession>A0A397VEM3</accession>
<dbReference type="EMBL" id="QKWP01000475">
    <property type="protein sequence ID" value="RIB19409.1"/>
    <property type="molecule type" value="Genomic_DNA"/>
</dbReference>
<sequence>MDNFNDFNDFTESLTPDLVLQAYTSCFNEPILYSKNHRQSENSHSENQENLEQVPSLLVMTQTDERNEDDNFDDWDRVQIVIDAFARQNGFVANKSKKIHLTKINNIYNHEYGSNAITFAPKHFRLSQEILNKVEHYTVVEQLGAGQQYNLLSKEFPEVQIRRKNLYNAIQKFRGAKNHDENDTVKLLQKLFKERQNVKKKAKAKLLAEMAKTFVTDFFQMRNSFSKDQFEITELVDIIQKELEKEASYTRIRDYYGSNPSVGLPSTYTTIFKPIDQVLQTMLSPIPLSLQRAQIKQSLLYVATLINPNEIHNIEYDFNDFIEYDYKASQIQIDQLLDNISSESIHELWKVTCIAFNALGFIMFNAMFHTSMIHPRWYDDNAEIKSTSYVTIYNGVVNSTKETLPYFEHIRAKSVYILAIHNYVSKKIQVGNAISIAKTCVQTAFTENTTSDLIGVMVQCYNEQDHNPYNNEQYGDKFKLPLEEVEVDSNLHEVSNPEYHKPRGHPPKRLKSSIEISTDKYTESIVNSQDTVNLKTCGYCKEKGYNIRSCKQYKETQISDKEN</sequence>
<dbReference type="AlphaFoldDB" id="A0A397VEM3"/>
<proteinExistence type="predicted"/>
<keyword evidence="2" id="KW-1185">Reference proteome</keyword>
<dbReference type="STRING" id="44941.A0A397VEM3"/>